<name>A0A8J2PEB3_9HEXA</name>
<gene>
    <name evidence="1" type="ORF">AFUS01_LOCUS22480</name>
</gene>
<keyword evidence="2" id="KW-1185">Reference proteome</keyword>
<dbReference type="Proteomes" id="UP000708208">
    <property type="component" value="Unassembled WGS sequence"/>
</dbReference>
<organism evidence="1 2">
    <name type="scientific">Allacma fusca</name>
    <dbReference type="NCBI Taxonomy" id="39272"/>
    <lineage>
        <taxon>Eukaryota</taxon>
        <taxon>Metazoa</taxon>
        <taxon>Ecdysozoa</taxon>
        <taxon>Arthropoda</taxon>
        <taxon>Hexapoda</taxon>
        <taxon>Collembola</taxon>
        <taxon>Symphypleona</taxon>
        <taxon>Sminthuridae</taxon>
        <taxon>Allacma</taxon>
    </lineage>
</organism>
<reference evidence="1" key="1">
    <citation type="submission" date="2021-06" db="EMBL/GenBank/DDBJ databases">
        <authorList>
            <person name="Hodson N. C."/>
            <person name="Mongue J. A."/>
            <person name="Jaron S. K."/>
        </authorList>
    </citation>
    <scope>NUCLEOTIDE SEQUENCE</scope>
</reference>
<evidence type="ECO:0000313" key="1">
    <source>
        <dbReference type="EMBL" id="CAG7734076.1"/>
    </source>
</evidence>
<feature type="non-terminal residue" evidence="1">
    <location>
        <position position="1"/>
    </location>
</feature>
<accession>A0A8J2PEB3</accession>
<dbReference type="AlphaFoldDB" id="A0A8J2PEB3"/>
<comment type="caution">
    <text evidence="1">The sequence shown here is derived from an EMBL/GenBank/DDBJ whole genome shotgun (WGS) entry which is preliminary data.</text>
</comment>
<dbReference type="EMBL" id="CAJVCH010262073">
    <property type="protein sequence ID" value="CAG7734076.1"/>
    <property type="molecule type" value="Genomic_DNA"/>
</dbReference>
<evidence type="ECO:0000313" key="2">
    <source>
        <dbReference type="Proteomes" id="UP000708208"/>
    </source>
</evidence>
<sequence length="67" mass="7649">RQRGNNGKSAYLIHLSHTRRPERGCRTETTPALPNAVPYLKHLDCKTVHQLKNSLLIVFEEWVAAVL</sequence>
<proteinExistence type="predicted"/>
<protein>
    <submittedName>
        <fullName evidence="1">Uncharacterized protein</fullName>
    </submittedName>
</protein>